<gene>
    <name evidence="2" type="ORF">D8843_01065</name>
</gene>
<dbReference type="EMBL" id="RJOA01000002">
    <property type="protein sequence ID" value="RSI99743.1"/>
    <property type="molecule type" value="Genomic_DNA"/>
</dbReference>
<evidence type="ECO:0000313" key="2">
    <source>
        <dbReference type="EMBL" id="RSI99743.1"/>
    </source>
</evidence>
<reference evidence="2 3" key="1">
    <citation type="submission" date="2018-11" db="EMBL/GenBank/DDBJ databases">
        <title>Species Designations Belie Phenotypic and Genotypic Heterogeneity in Oral Streptococci.</title>
        <authorList>
            <person name="Velsko I."/>
        </authorList>
    </citation>
    <scope>NUCLEOTIDE SEQUENCE [LARGE SCALE GENOMIC DNA]</scope>
    <source>
        <strain evidence="2 3">BCC49</strain>
    </source>
</reference>
<feature type="transmembrane region" description="Helical" evidence="1">
    <location>
        <begin position="24"/>
        <end position="44"/>
    </location>
</feature>
<proteinExistence type="predicted"/>
<comment type="caution">
    <text evidence="2">The sequence shown here is derived from an EMBL/GenBank/DDBJ whole genome shotgun (WGS) entry which is preliminary data.</text>
</comment>
<organism evidence="2 3">
    <name type="scientific">Streptococcus mitis</name>
    <dbReference type="NCBI Taxonomy" id="28037"/>
    <lineage>
        <taxon>Bacteria</taxon>
        <taxon>Bacillati</taxon>
        <taxon>Bacillota</taxon>
        <taxon>Bacilli</taxon>
        <taxon>Lactobacillales</taxon>
        <taxon>Streptococcaceae</taxon>
        <taxon>Streptococcus</taxon>
        <taxon>Streptococcus mitis group</taxon>
    </lineage>
</organism>
<evidence type="ECO:0000313" key="3">
    <source>
        <dbReference type="Proteomes" id="UP000280535"/>
    </source>
</evidence>
<dbReference type="Proteomes" id="UP000280535">
    <property type="component" value="Unassembled WGS sequence"/>
</dbReference>
<keyword evidence="1" id="KW-1133">Transmembrane helix</keyword>
<evidence type="ECO:0000256" key="1">
    <source>
        <dbReference type="SAM" id="Phobius"/>
    </source>
</evidence>
<sequence length="52" mass="6043">MVKVATQTPIISLFLLILSLETSFVPSVTLNLSVVFFCMVYMSFYRKFRMMV</sequence>
<keyword evidence="1" id="KW-0812">Transmembrane</keyword>
<keyword evidence="1" id="KW-0472">Membrane</keyword>
<accession>A0A3R9L0D7</accession>
<dbReference type="AlphaFoldDB" id="A0A3R9L0D7"/>
<name>A0A3R9L0D7_STRMT</name>
<protein>
    <submittedName>
        <fullName evidence="2">Uncharacterized protein</fullName>
    </submittedName>
</protein>